<evidence type="ECO:0000256" key="4">
    <source>
        <dbReference type="ARBA" id="ARBA00022679"/>
    </source>
</evidence>
<evidence type="ECO:0000313" key="9">
    <source>
        <dbReference type="EMBL" id="MCM5679429.1"/>
    </source>
</evidence>
<keyword evidence="6" id="KW-1133">Transmembrane helix</keyword>
<dbReference type="GO" id="GO:0005524">
    <property type="term" value="F:ATP binding"/>
    <property type="evidence" value="ECO:0007669"/>
    <property type="project" value="UniProtKB-KW"/>
</dbReference>
<dbReference type="Gene3D" id="3.30.565.10">
    <property type="entry name" value="Histidine kinase-like ATPase, C-terminal domain"/>
    <property type="match status" value="1"/>
</dbReference>
<keyword evidence="6" id="KW-0472">Membrane</keyword>
<keyword evidence="10" id="KW-1185">Reference proteome</keyword>
<organism evidence="9 10">
    <name type="scientific">Caldimonas mangrovi</name>
    <dbReference type="NCBI Taxonomy" id="2944811"/>
    <lineage>
        <taxon>Bacteria</taxon>
        <taxon>Pseudomonadati</taxon>
        <taxon>Pseudomonadota</taxon>
        <taxon>Betaproteobacteria</taxon>
        <taxon>Burkholderiales</taxon>
        <taxon>Sphaerotilaceae</taxon>
        <taxon>Caldimonas</taxon>
    </lineage>
</organism>
<dbReference type="InterPro" id="IPR003661">
    <property type="entry name" value="HisK_dim/P_dom"/>
</dbReference>
<dbReference type="Gene3D" id="1.10.287.130">
    <property type="match status" value="1"/>
</dbReference>
<keyword evidence="4" id="KW-0808">Transferase</keyword>
<dbReference type="InterPro" id="IPR050351">
    <property type="entry name" value="BphY/WalK/GraS-like"/>
</dbReference>
<feature type="domain" description="PAC" evidence="8">
    <location>
        <begin position="160"/>
        <end position="215"/>
    </location>
</feature>
<evidence type="ECO:0000259" key="8">
    <source>
        <dbReference type="PROSITE" id="PS50113"/>
    </source>
</evidence>
<keyword evidence="6" id="KW-0812">Transmembrane</keyword>
<dbReference type="InterPro" id="IPR004358">
    <property type="entry name" value="Sig_transdc_His_kin-like_C"/>
</dbReference>
<dbReference type="Proteomes" id="UP001165541">
    <property type="component" value="Unassembled WGS sequence"/>
</dbReference>
<comment type="caution">
    <text evidence="9">The sequence shown here is derived from an EMBL/GenBank/DDBJ whole genome shotgun (WGS) entry which is preliminary data.</text>
</comment>
<accession>A0ABT0YM29</accession>
<dbReference type="PANTHER" id="PTHR42878:SF15">
    <property type="entry name" value="BACTERIOPHYTOCHROME"/>
    <property type="match status" value="1"/>
</dbReference>
<dbReference type="SUPFAM" id="SSF55874">
    <property type="entry name" value="ATPase domain of HSP90 chaperone/DNA topoisomerase II/histidine kinase"/>
    <property type="match status" value="1"/>
</dbReference>
<dbReference type="PROSITE" id="PS50113">
    <property type="entry name" value="PAC"/>
    <property type="match status" value="1"/>
</dbReference>
<dbReference type="RefSeq" id="WP_251777640.1">
    <property type="nucleotide sequence ID" value="NZ_JAMKFE010000004.1"/>
</dbReference>
<dbReference type="EC" id="2.7.13.3" evidence="2"/>
<dbReference type="InterPro" id="IPR036890">
    <property type="entry name" value="HATPase_C_sf"/>
</dbReference>
<dbReference type="Pfam" id="PF00512">
    <property type="entry name" value="HisKA"/>
    <property type="match status" value="1"/>
</dbReference>
<dbReference type="CDD" id="cd00082">
    <property type="entry name" value="HisKA"/>
    <property type="match status" value="1"/>
</dbReference>
<dbReference type="InterPro" id="IPR003594">
    <property type="entry name" value="HATPase_dom"/>
</dbReference>
<reference evidence="9" key="1">
    <citation type="submission" date="2022-05" db="EMBL/GenBank/DDBJ databases">
        <title>Schlegelella sp. nov., isolated from mangrove soil.</title>
        <authorList>
            <person name="Liu Y."/>
            <person name="Ge X."/>
            <person name="Liu W."/>
        </authorList>
    </citation>
    <scope>NUCLEOTIDE SEQUENCE</scope>
    <source>
        <strain evidence="9">S2-27</strain>
    </source>
</reference>
<evidence type="ECO:0000256" key="5">
    <source>
        <dbReference type="ARBA" id="ARBA00022777"/>
    </source>
</evidence>
<evidence type="ECO:0000259" key="7">
    <source>
        <dbReference type="PROSITE" id="PS50109"/>
    </source>
</evidence>
<keyword evidence="9" id="KW-0547">Nucleotide-binding</keyword>
<evidence type="ECO:0000256" key="3">
    <source>
        <dbReference type="ARBA" id="ARBA00022553"/>
    </source>
</evidence>
<dbReference type="InterPro" id="IPR035965">
    <property type="entry name" value="PAS-like_dom_sf"/>
</dbReference>
<gene>
    <name evidence="9" type="ORF">M8A51_07780</name>
</gene>
<evidence type="ECO:0000256" key="2">
    <source>
        <dbReference type="ARBA" id="ARBA00012438"/>
    </source>
</evidence>
<comment type="catalytic activity">
    <reaction evidence="1">
        <text>ATP + protein L-histidine = ADP + protein N-phospho-L-histidine.</text>
        <dbReference type="EC" id="2.7.13.3"/>
    </reaction>
</comment>
<keyword evidence="9" id="KW-0067">ATP-binding</keyword>
<dbReference type="SMART" id="SM00387">
    <property type="entry name" value="HATPase_c"/>
    <property type="match status" value="1"/>
</dbReference>
<dbReference type="InterPro" id="IPR036097">
    <property type="entry name" value="HisK_dim/P_sf"/>
</dbReference>
<dbReference type="PRINTS" id="PR00344">
    <property type="entry name" value="BCTRLSENSOR"/>
</dbReference>
<dbReference type="InterPro" id="IPR005467">
    <property type="entry name" value="His_kinase_dom"/>
</dbReference>
<dbReference type="PROSITE" id="PS50109">
    <property type="entry name" value="HIS_KIN"/>
    <property type="match status" value="1"/>
</dbReference>
<dbReference type="SUPFAM" id="SSF47384">
    <property type="entry name" value="Homodimeric domain of signal transducing histidine kinase"/>
    <property type="match status" value="1"/>
</dbReference>
<dbReference type="EMBL" id="JAMKFE010000004">
    <property type="protein sequence ID" value="MCM5679429.1"/>
    <property type="molecule type" value="Genomic_DNA"/>
</dbReference>
<proteinExistence type="predicted"/>
<dbReference type="PANTHER" id="PTHR42878">
    <property type="entry name" value="TWO-COMPONENT HISTIDINE KINASE"/>
    <property type="match status" value="1"/>
</dbReference>
<evidence type="ECO:0000313" key="10">
    <source>
        <dbReference type="Proteomes" id="UP001165541"/>
    </source>
</evidence>
<evidence type="ECO:0000256" key="6">
    <source>
        <dbReference type="SAM" id="Phobius"/>
    </source>
</evidence>
<dbReference type="Pfam" id="PF02518">
    <property type="entry name" value="HATPase_c"/>
    <property type="match status" value="1"/>
</dbReference>
<dbReference type="SMART" id="SM00388">
    <property type="entry name" value="HisKA"/>
    <property type="match status" value="1"/>
</dbReference>
<keyword evidence="5" id="KW-0418">Kinase</keyword>
<feature type="domain" description="Histidine kinase" evidence="7">
    <location>
        <begin position="353"/>
        <end position="567"/>
    </location>
</feature>
<name>A0ABT0YM29_9BURK</name>
<protein>
    <recommendedName>
        <fullName evidence="2">histidine kinase</fullName>
        <ecNumber evidence="2">2.7.13.3</ecNumber>
    </recommendedName>
</protein>
<evidence type="ECO:0000256" key="1">
    <source>
        <dbReference type="ARBA" id="ARBA00000085"/>
    </source>
</evidence>
<sequence>MDRAPASDEISQGKRLLLAAGLGAGLTLAWVGLSLAGAAWLAQSWADGLRALVESGLLLLVFVLGLVLMLGLAWWFGRRLDTLASLGRLAQAQQRSLLQLLPDWYWETDARHRLTLLRPPPGADSRDWQVEPRLGRTLWDDFDSDVQLWQAHRQILDAQRGFEALPAHRREPDGRNSLWLLRGVPRFDADGRFAGYQGTARDVSSRAELQFERQIGLQLLDAVPSAVVLAESASGEQPLRYVIRHCNDLAARRIGESAAKLLGRDMLGELKRVAEWPLAPVCERLGAEPPERDAPPSAPTPWQAHVDTFTFEHGGTRRHALLAIFTPSTVQADEAAQLERQAAERELESFSYTVSHDLRAPIRVVEGFTKILKEDYGRALDRIGNDHLDRVLGAAARMNGMIDALLALSQLSAKPVQQQPVNLTQLATYVIDDLKRQSPERLVDVRIEQGMSAQGDPTLLRVALENLLGNAWKYSGKRDRAVIEFDCENQGGRFVYRVRDNGAGFDMRFADRLFGVFQRLHSANDFHGTGVGLASVQRIVRRHGGQIWAESEVGEGATFYFTLSEPKRSK</sequence>
<keyword evidence="3" id="KW-0597">Phosphoprotein</keyword>
<dbReference type="InterPro" id="IPR000700">
    <property type="entry name" value="PAS-assoc_C"/>
</dbReference>
<feature type="transmembrane region" description="Helical" evidence="6">
    <location>
        <begin position="16"/>
        <end position="42"/>
    </location>
</feature>
<feature type="transmembrane region" description="Helical" evidence="6">
    <location>
        <begin position="57"/>
        <end position="76"/>
    </location>
</feature>
<dbReference type="SUPFAM" id="SSF55785">
    <property type="entry name" value="PYP-like sensor domain (PAS domain)"/>
    <property type="match status" value="1"/>
</dbReference>
<dbReference type="Gene3D" id="3.30.450.20">
    <property type="entry name" value="PAS domain"/>
    <property type="match status" value="1"/>
</dbReference>